<dbReference type="GeneID" id="86199118"/>
<evidence type="ECO:0000256" key="13">
    <source>
        <dbReference type="ARBA" id="ARBA00048567"/>
    </source>
</evidence>
<evidence type="ECO:0000256" key="14">
    <source>
        <dbReference type="HAMAP-Rule" id="MF_00370"/>
    </source>
</evidence>
<dbReference type="PANTHER" id="PTHR20861">
    <property type="entry name" value="HOMOSERINE/4-DIPHOSPHOCYTIDYL-2-C-METHYL-D-ERYTHRITOL KINASE"/>
    <property type="match status" value="1"/>
</dbReference>
<feature type="domain" description="GHMP kinase C-terminal" evidence="16">
    <location>
        <begin position="232"/>
        <end position="266"/>
    </location>
</feature>
<dbReference type="PATRIC" id="fig|79929.8.peg.1167"/>
<dbReference type="InterPro" id="IPR006203">
    <property type="entry name" value="GHMP_knse_ATP-bd_CS"/>
</dbReference>
<organism evidence="17 18">
    <name type="scientific">Methanothermobacter marburgensis (strain ATCC BAA-927 / DSM 2133 / JCM 14651 / NBRC 100331 / OCM 82 / Marburg)</name>
    <name type="common">Methanobacterium thermoautotrophicum</name>
    <dbReference type="NCBI Taxonomy" id="79929"/>
    <lineage>
        <taxon>Archaea</taxon>
        <taxon>Methanobacteriati</taxon>
        <taxon>Methanobacteriota</taxon>
        <taxon>Methanomada group</taxon>
        <taxon>Methanobacteria</taxon>
        <taxon>Methanobacteriales</taxon>
        <taxon>Methanobacteriaceae</taxon>
        <taxon>Methanothermobacter</taxon>
    </lineage>
</organism>
<dbReference type="SUPFAM" id="SSF55060">
    <property type="entry name" value="GHMP Kinase, C-terminal domain"/>
    <property type="match status" value="1"/>
</dbReference>
<keyword evidence="7 14" id="KW-0028">Amino-acid biosynthesis</keyword>
<evidence type="ECO:0000256" key="9">
    <source>
        <dbReference type="ARBA" id="ARBA00022741"/>
    </source>
</evidence>
<evidence type="ECO:0000256" key="10">
    <source>
        <dbReference type="ARBA" id="ARBA00022777"/>
    </source>
</evidence>
<keyword evidence="11 14" id="KW-0067">ATP-binding</keyword>
<evidence type="ECO:0000256" key="11">
    <source>
        <dbReference type="ARBA" id="ARBA00022840"/>
    </source>
</evidence>
<keyword evidence="9 14" id="KW-0547">Nucleotide-binding</keyword>
<dbReference type="HAMAP" id="MF_00370">
    <property type="entry name" value="Shik_kinase_arch"/>
    <property type="match status" value="1"/>
</dbReference>
<dbReference type="InterPro" id="IPR010189">
    <property type="entry name" value="SK_arc"/>
</dbReference>
<dbReference type="RefSeq" id="WP_013296013.1">
    <property type="nucleotide sequence ID" value="NC_014408.1"/>
</dbReference>
<dbReference type="InterPro" id="IPR014721">
    <property type="entry name" value="Ribsml_uS5_D2-typ_fold_subgr"/>
</dbReference>
<dbReference type="AlphaFoldDB" id="D9PX43"/>
<dbReference type="GO" id="GO:0009423">
    <property type="term" value="P:chorismate biosynthetic process"/>
    <property type="evidence" value="ECO:0007669"/>
    <property type="project" value="UniProtKB-UniRule"/>
</dbReference>
<dbReference type="PaxDb" id="79929-MTBMA_c12010"/>
<dbReference type="UniPathway" id="UPA00053">
    <property type="reaction ID" value="UER00088"/>
</dbReference>
<dbReference type="PANTHER" id="PTHR20861:SF3">
    <property type="entry name" value="SHIKIMATE KINASE"/>
    <property type="match status" value="1"/>
</dbReference>
<dbReference type="InterPro" id="IPR013750">
    <property type="entry name" value="GHMP_kinase_C_dom"/>
</dbReference>
<name>D9PX43_METTM</name>
<evidence type="ECO:0000259" key="15">
    <source>
        <dbReference type="Pfam" id="PF00288"/>
    </source>
</evidence>
<comment type="catalytic activity">
    <reaction evidence="13 14">
        <text>shikimate + ATP = 3-phosphoshikimate + ADP + H(+)</text>
        <dbReference type="Rhea" id="RHEA:13121"/>
        <dbReference type="ChEBI" id="CHEBI:15378"/>
        <dbReference type="ChEBI" id="CHEBI:30616"/>
        <dbReference type="ChEBI" id="CHEBI:36208"/>
        <dbReference type="ChEBI" id="CHEBI:145989"/>
        <dbReference type="ChEBI" id="CHEBI:456216"/>
        <dbReference type="EC" id="2.7.1.71"/>
    </reaction>
</comment>
<reference evidence="17 18" key="2">
    <citation type="journal article" date="2010" name="J. Bacteriol.">
        <title>Complete genome sequence of Methanothermobacter marburgensis, a methanoarchaeon model organism.</title>
        <authorList>
            <person name="Liesegang H."/>
            <person name="Kaster A.K."/>
            <person name="Wiezer A."/>
            <person name="Goenrich M."/>
            <person name="Wollherr A."/>
            <person name="Seedorf H."/>
            <person name="Gottschalk G."/>
            <person name="Thauer R.K."/>
        </authorList>
    </citation>
    <scope>NUCLEOTIDE SEQUENCE [LARGE SCALE GENOMIC DNA]</scope>
    <source>
        <strain evidence="18">ATCC BAA-927 / DSM 2133 / JCM 14651 / NBRC 100331 / OCM 82 / Marburg</strain>
    </source>
</reference>
<dbReference type="PIRSF" id="PIRSF005758">
    <property type="entry name" value="Shikimt_kin_arch"/>
    <property type="match status" value="1"/>
</dbReference>
<accession>D9PX43</accession>
<evidence type="ECO:0000313" key="18">
    <source>
        <dbReference type="Proteomes" id="UP000000345"/>
    </source>
</evidence>
<feature type="domain" description="GHMP kinase N-terminal" evidence="15">
    <location>
        <begin position="57"/>
        <end position="147"/>
    </location>
</feature>
<comment type="subcellular location">
    <subcellularLocation>
        <location evidence="1 14">Cytoplasm</location>
    </subcellularLocation>
</comment>
<protein>
    <recommendedName>
        <fullName evidence="5 14">Shikimate kinase</fullName>
        <shortName evidence="14">SK</shortName>
        <ecNumber evidence="4 14">2.7.1.71</ecNumber>
    </recommendedName>
</protein>
<keyword evidence="6 14" id="KW-0963">Cytoplasm</keyword>
<dbReference type="EMBL" id="CP001710">
    <property type="protein sequence ID" value="ADL58791.1"/>
    <property type="molecule type" value="Genomic_DNA"/>
</dbReference>
<dbReference type="GO" id="GO:0008652">
    <property type="term" value="P:amino acid biosynthetic process"/>
    <property type="evidence" value="ECO:0007669"/>
    <property type="project" value="UniProtKB-KW"/>
</dbReference>
<dbReference type="SUPFAM" id="SSF54211">
    <property type="entry name" value="Ribosomal protein S5 domain 2-like"/>
    <property type="match status" value="1"/>
</dbReference>
<dbReference type="InterPro" id="IPR006204">
    <property type="entry name" value="GHMP_kinase_N_dom"/>
</dbReference>
<feature type="binding site" evidence="14">
    <location>
        <begin position="81"/>
        <end position="91"/>
    </location>
    <ligand>
        <name>ATP</name>
        <dbReference type="ChEBI" id="CHEBI:30616"/>
    </ligand>
</feature>
<evidence type="ECO:0000256" key="4">
    <source>
        <dbReference type="ARBA" id="ARBA00012154"/>
    </source>
</evidence>
<dbReference type="GO" id="GO:0005524">
    <property type="term" value="F:ATP binding"/>
    <property type="evidence" value="ECO:0007669"/>
    <property type="project" value="UniProtKB-UniRule"/>
</dbReference>
<dbReference type="Gene3D" id="3.30.230.10">
    <property type="match status" value="1"/>
</dbReference>
<keyword evidence="8 14" id="KW-0808">Transferase</keyword>
<keyword evidence="12 14" id="KW-0057">Aromatic amino acid biosynthesis</keyword>
<dbReference type="Proteomes" id="UP000000345">
    <property type="component" value="Chromosome"/>
</dbReference>
<gene>
    <name evidence="14 17" type="primary">aroK</name>
    <name evidence="17" type="ordered locus">MTBMA_c12010</name>
</gene>
<dbReference type="GeneID" id="9704909"/>
<evidence type="ECO:0000256" key="7">
    <source>
        <dbReference type="ARBA" id="ARBA00022605"/>
    </source>
</evidence>
<dbReference type="Pfam" id="PF00288">
    <property type="entry name" value="GHMP_kinases_N"/>
    <property type="match status" value="1"/>
</dbReference>
<dbReference type="KEGG" id="mmg:MTBMA_c12010"/>
<evidence type="ECO:0000256" key="3">
    <source>
        <dbReference type="ARBA" id="ARBA00010202"/>
    </source>
</evidence>
<evidence type="ECO:0000256" key="8">
    <source>
        <dbReference type="ARBA" id="ARBA00022679"/>
    </source>
</evidence>
<keyword evidence="10 14" id="KW-0418">Kinase</keyword>
<dbReference type="OrthoDB" id="9602at2157"/>
<dbReference type="EC" id="2.7.1.71" evidence="4 14"/>
<evidence type="ECO:0000256" key="6">
    <source>
        <dbReference type="ARBA" id="ARBA00022490"/>
    </source>
</evidence>
<reference key="1">
    <citation type="submission" date="2009-08" db="EMBL/GenBank/DDBJ databases">
        <title>The genome sequence of Methanothermobacter marburgensis.</title>
        <authorList>
            <person name="Kaster A."/>
            <person name="Seedorf H."/>
            <person name="Goenrich M."/>
            <person name="Wiezer A."/>
            <person name="Liesegang H."/>
            <person name="Thauer R."/>
            <person name="Gottschalk G."/>
        </authorList>
    </citation>
    <scope>NUCLEOTIDE SEQUENCE</scope>
    <source>
        <strain>Marburg</strain>
    </source>
</reference>
<sequence length="286" mass="29868">MRKAVRAPGSATVINAIATGRGSAFGIGLSVRAEAELIDSGIECISLEGADTALIELCTEMVLEHYGADTGVRVVTASDLPVASGLSSSSAASNATVMAVSELISEEFQLEPMDGSEMLNMAVDASLRAGVTVTGAYDDASASFYGGLTVTDNMARRIICRREMENQKVLIYMPDRKSLTAQSDVPRMKLLAPWVDMAFREVLEGRVHSALTLNGILYCASLGFDPGIALDALEAGALSAGLSGTGPAFVALADEDSAGKVIDSWENLEGNVTVTSVDNQGTHVLD</sequence>
<comment type="pathway">
    <text evidence="2 14">Metabolic intermediate biosynthesis; chorismate biosynthesis; chorismate from D-erythrose 4-phosphate and phosphoenolpyruvate: step 5/7.</text>
</comment>
<dbReference type="STRING" id="79929.MTBMA_c12010"/>
<dbReference type="Pfam" id="PF08544">
    <property type="entry name" value="GHMP_kinases_C"/>
    <property type="match status" value="1"/>
</dbReference>
<dbReference type="InterPro" id="IPR020568">
    <property type="entry name" value="Ribosomal_Su5_D2-typ_SF"/>
</dbReference>
<dbReference type="Gene3D" id="3.30.70.890">
    <property type="entry name" value="GHMP kinase, C-terminal domain"/>
    <property type="match status" value="1"/>
</dbReference>
<evidence type="ECO:0000259" key="16">
    <source>
        <dbReference type="Pfam" id="PF08544"/>
    </source>
</evidence>
<dbReference type="PROSITE" id="PS00627">
    <property type="entry name" value="GHMP_KINASES_ATP"/>
    <property type="match status" value="1"/>
</dbReference>
<evidence type="ECO:0000256" key="2">
    <source>
        <dbReference type="ARBA" id="ARBA00004842"/>
    </source>
</evidence>
<keyword evidence="18" id="KW-1185">Reference proteome</keyword>
<evidence type="ECO:0000313" key="17">
    <source>
        <dbReference type="EMBL" id="ADL58791.1"/>
    </source>
</evidence>
<dbReference type="GO" id="GO:0005737">
    <property type="term" value="C:cytoplasm"/>
    <property type="evidence" value="ECO:0007669"/>
    <property type="project" value="UniProtKB-SubCell"/>
</dbReference>
<evidence type="ECO:0000256" key="5">
    <source>
        <dbReference type="ARBA" id="ARBA00013853"/>
    </source>
</evidence>
<dbReference type="InterPro" id="IPR036554">
    <property type="entry name" value="GHMP_kinase_C_sf"/>
</dbReference>
<evidence type="ECO:0000256" key="12">
    <source>
        <dbReference type="ARBA" id="ARBA00023141"/>
    </source>
</evidence>
<dbReference type="GO" id="GO:0009073">
    <property type="term" value="P:aromatic amino acid family biosynthetic process"/>
    <property type="evidence" value="ECO:0007669"/>
    <property type="project" value="UniProtKB-KW"/>
</dbReference>
<comment type="similarity">
    <text evidence="3 14">Belongs to the GHMP kinase family. Archaeal shikimate kinase subfamily.</text>
</comment>
<dbReference type="GO" id="GO:0004765">
    <property type="term" value="F:shikimate kinase activity"/>
    <property type="evidence" value="ECO:0007669"/>
    <property type="project" value="UniProtKB-UniRule"/>
</dbReference>
<proteinExistence type="inferred from homology"/>
<evidence type="ECO:0000256" key="1">
    <source>
        <dbReference type="ARBA" id="ARBA00004496"/>
    </source>
</evidence>
<dbReference type="HOGENOM" id="CLU_073768_0_0_2"/>
<dbReference type="NCBIfam" id="TIGR01920">
    <property type="entry name" value="Shik_kin_archae"/>
    <property type="match status" value="1"/>
</dbReference>